<comment type="subcellular location">
    <subcellularLocation>
        <location evidence="1">Nucleus</location>
    </subcellularLocation>
</comment>
<evidence type="ECO:0008006" key="6">
    <source>
        <dbReference type="Google" id="ProtNLM"/>
    </source>
</evidence>
<dbReference type="PANTHER" id="PTHR12214">
    <property type="entry name" value="GC-RICH SEQUENCE DNA-BINDING FACTOR"/>
    <property type="match status" value="1"/>
</dbReference>
<evidence type="ECO:0000313" key="5">
    <source>
        <dbReference type="Proteomes" id="UP000186922"/>
    </source>
</evidence>
<name>A0A1D1W4T2_RAMVA</name>
<dbReference type="OrthoDB" id="429427at2759"/>
<proteinExistence type="predicted"/>
<dbReference type="GO" id="GO:0003677">
    <property type="term" value="F:DNA binding"/>
    <property type="evidence" value="ECO:0007669"/>
    <property type="project" value="InterPro"/>
</dbReference>
<evidence type="ECO:0000256" key="3">
    <source>
        <dbReference type="SAM" id="MobiDB-lite"/>
    </source>
</evidence>
<dbReference type="STRING" id="947166.A0A1D1W4T2"/>
<dbReference type="InterPro" id="IPR012890">
    <property type="entry name" value="GCFC2-like"/>
</dbReference>
<accession>A0A1D1W4T2</accession>
<evidence type="ECO:0000256" key="1">
    <source>
        <dbReference type="ARBA" id="ARBA00004123"/>
    </source>
</evidence>
<reference evidence="4 5" key="1">
    <citation type="journal article" date="2016" name="Nat. Commun.">
        <title>Extremotolerant tardigrade genome and improved radiotolerance of human cultured cells by tardigrade-unique protein.</title>
        <authorList>
            <person name="Hashimoto T."/>
            <person name="Horikawa D.D."/>
            <person name="Saito Y."/>
            <person name="Kuwahara H."/>
            <person name="Kozuka-Hata H."/>
            <person name="Shin-I T."/>
            <person name="Minakuchi Y."/>
            <person name="Ohishi K."/>
            <person name="Motoyama A."/>
            <person name="Aizu T."/>
            <person name="Enomoto A."/>
            <person name="Kondo K."/>
            <person name="Tanaka S."/>
            <person name="Hara Y."/>
            <person name="Koshikawa S."/>
            <person name="Sagara H."/>
            <person name="Miura T."/>
            <person name="Yokobori S."/>
            <person name="Miyagawa K."/>
            <person name="Suzuki Y."/>
            <person name="Kubo T."/>
            <person name="Oyama M."/>
            <person name="Kohara Y."/>
            <person name="Fujiyama A."/>
            <person name="Arakawa K."/>
            <person name="Katayama T."/>
            <person name="Toyoda A."/>
            <person name="Kunieda T."/>
        </authorList>
    </citation>
    <scope>NUCLEOTIDE SEQUENCE [LARGE SCALE GENOMIC DNA]</scope>
    <source>
        <strain evidence="4 5">YOKOZUNA-1</strain>
    </source>
</reference>
<organism evidence="4 5">
    <name type="scientific">Ramazzottius varieornatus</name>
    <name type="common">Water bear</name>
    <name type="synonym">Tardigrade</name>
    <dbReference type="NCBI Taxonomy" id="947166"/>
    <lineage>
        <taxon>Eukaryota</taxon>
        <taxon>Metazoa</taxon>
        <taxon>Ecdysozoa</taxon>
        <taxon>Tardigrada</taxon>
        <taxon>Eutardigrada</taxon>
        <taxon>Parachela</taxon>
        <taxon>Hypsibioidea</taxon>
        <taxon>Ramazzottiidae</taxon>
        <taxon>Ramazzottius</taxon>
    </lineage>
</organism>
<dbReference type="EMBL" id="BDGG01000012">
    <property type="protein sequence ID" value="GAV05969.1"/>
    <property type="molecule type" value="Genomic_DNA"/>
</dbReference>
<feature type="compositionally biased region" description="Basic and acidic residues" evidence="3">
    <location>
        <begin position="26"/>
        <end position="38"/>
    </location>
</feature>
<evidence type="ECO:0000313" key="4">
    <source>
        <dbReference type="EMBL" id="GAV05969.1"/>
    </source>
</evidence>
<keyword evidence="2" id="KW-0539">Nucleus</keyword>
<sequence>MSTSFKKPSKKTFRRKQNSGSGDEEEKAKSTTEDRGEAPPEVTSASNAAPASKYVEITLDEEIEKHEVVQPLKSASSKLSFEDEEDESEEFQVKKSNRSRKIAQKLKEEWKGSQQKETTENFQNMKISGFQQVTAPKDETPEILLGDDVDDAGLHDYRPPGAVHSRGGIPDSKQIALAKKKREEARKGEEYVPLDVTERVSDNKSRLVREDDNDLSDEDAEIIMPSTSGNYLGSRRKEEELRQRNRDFYELDERMAQTLEESDDEIQRWEEAQLRKGVTLPQIQALSEEMNKPVDLNSYQQYMYTPQYDETTYQPEGYSMNPSGHYTSVSSTVEEVRRKIKNRMELAKEQQRRHTLDLEKVNSDLEHCNKSVGSLTLELESASFEYKFYQEVRGFVWDVVDCYNSKLPQIANAENELLASWKKTHQARVDSRQQYIKDKSDDISGKTSLDSLVNVKLINERKSRLMDYYERRKSFAVAHGMAESEVSLDEAETFGDKHTGLPTPNIVYTLYSRL</sequence>
<comment type="caution">
    <text evidence="4">The sequence shown here is derived from an EMBL/GenBank/DDBJ whole genome shotgun (WGS) entry which is preliminary data.</text>
</comment>
<feature type="region of interest" description="Disordered" evidence="3">
    <location>
        <begin position="1"/>
        <end position="99"/>
    </location>
</feature>
<dbReference type="AlphaFoldDB" id="A0A1D1W4T2"/>
<dbReference type="GO" id="GO:0000398">
    <property type="term" value="P:mRNA splicing, via spliceosome"/>
    <property type="evidence" value="ECO:0007669"/>
    <property type="project" value="InterPro"/>
</dbReference>
<keyword evidence="5" id="KW-1185">Reference proteome</keyword>
<protein>
    <recommendedName>
        <fullName evidence="6">PAX3-and PAX7-binding protein 1</fullName>
    </recommendedName>
</protein>
<dbReference type="PANTHER" id="PTHR12214:SF0">
    <property type="entry name" value="LD29489P"/>
    <property type="match status" value="1"/>
</dbReference>
<dbReference type="GO" id="GO:0005634">
    <property type="term" value="C:nucleus"/>
    <property type="evidence" value="ECO:0007669"/>
    <property type="project" value="UniProtKB-SubCell"/>
</dbReference>
<evidence type="ECO:0000256" key="2">
    <source>
        <dbReference type="ARBA" id="ARBA00023242"/>
    </source>
</evidence>
<gene>
    <name evidence="4" type="primary">RvY_16015</name>
    <name evidence="4" type="synonym">RvY_16015.1</name>
    <name evidence="4" type="ORF">RvY_16015-1</name>
</gene>
<dbReference type="Proteomes" id="UP000186922">
    <property type="component" value="Unassembled WGS sequence"/>
</dbReference>
<feature type="compositionally biased region" description="Basic residues" evidence="3">
    <location>
        <begin position="7"/>
        <end position="17"/>
    </location>
</feature>
<feature type="region of interest" description="Disordered" evidence="3">
    <location>
        <begin position="143"/>
        <end position="171"/>
    </location>
</feature>